<dbReference type="PATRIC" id="fig|989403.3.peg.3492"/>
<dbReference type="OrthoDB" id="9796171at2"/>
<dbReference type="SUPFAM" id="SSF55729">
    <property type="entry name" value="Acyl-CoA N-acyltransferases (Nat)"/>
    <property type="match status" value="1"/>
</dbReference>
<evidence type="ECO:0000313" key="3">
    <source>
        <dbReference type="Proteomes" id="UP000076577"/>
    </source>
</evidence>
<dbReference type="AlphaFoldDB" id="A0A165WYY3"/>
<proteinExistence type="predicted"/>
<keyword evidence="2" id="KW-0012">Acyltransferase</keyword>
<reference evidence="2 3" key="1">
    <citation type="journal article" date="2016" name="Front. Microbiol.">
        <title>Comparative Genomic Analysis Reveals a Diverse Repertoire of Genes Involved in Prokaryote-Eukaryote Interactions within the Pseudovibrio Genus.</title>
        <authorList>
            <person name="Romano S."/>
            <person name="Fernandez-Guerra A."/>
            <person name="Reen F.J."/>
            <person name="Glockner F.O."/>
            <person name="Crowley S.P."/>
            <person name="O'Sullivan O."/>
            <person name="Cotter P.D."/>
            <person name="Adams C."/>
            <person name="Dobson A.D."/>
            <person name="O'Gara F."/>
        </authorList>
    </citation>
    <scope>NUCLEOTIDE SEQUENCE [LARGE SCALE GENOMIC DNA]</scope>
    <source>
        <strain evidence="2 3">Ad2</strain>
    </source>
</reference>
<protein>
    <submittedName>
        <fullName evidence="2">Putative N-acetyltransferase YjcF</fullName>
        <ecNumber evidence="2">2.3.1.-</ecNumber>
    </submittedName>
</protein>
<dbReference type="InterPro" id="IPR000182">
    <property type="entry name" value="GNAT_dom"/>
</dbReference>
<dbReference type="PROSITE" id="PS51186">
    <property type="entry name" value="GNAT"/>
    <property type="match status" value="1"/>
</dbReference>
<dbReference type="InterPro" id="IPR016181">
    <property type="entry name" value="Acyl_CoA_acyltransferase"/>
</dbReference>
<dbReference type="GO" id="GO:0016747">
    <property type="term" value="F:acyltransferase activity, transferring groups other than amino-acyl groups"/>
    <property type="evidence" value="ECO:0007669"/>
    <property type="project" value="InterPro"/>
</dbReference>
<dbReference type="Proteomes" id="UP000076577">
    <property type="component" value="Unassembled WGS sequence"/>
</dbReference>
<organism evidence="2 3">
    <name type="scientific">Pseudovibrio axinellae</name>
    <dbReference type="NCBI Taxonomy" id="989403"/>
    <lineage>
        <taxon>Bacteria</taxon>
        <taxon>Pseudomonadati</taxon>
        <taxon>Pseudomonadota</taxon>
        <taxon>Alphaproteobacteria</taxon>
        <taxon>Hyphomicrobiales</taxon>
        <taxon>Stappiaceae</taxon>
        <taxon>Pseudovibrio</taxon>
    </lineage>
</organism>
<dbReference type="EMBL" id="LMCB01000040">
    <property type="protein sequence ID" value="KZL17052.1"/>
    <property type="molecule type" value="Genomic_DNA"/>
</dbReference>
<evidence type="ECO:0000313" key="2">
    <source>
        <dbReference type="EMBL" id="KZL17052.1"/>
    </source>
</evidence>
<dbReference type="RefSeq" id="WP_068008103.1">
    <property type="nucleotide sequence ID" value="NZ_FOFM01000002.1"/>
</dbReference>
<dbReference type="Pfam" id="PF13673">
    <property type="entry name" value="Acetyltransf_10"/>
    <property type="match status" value="1"/>
</dbReference>
<accession>A0A165WYY3</accession>
<gene>
    <name evidence="2" type="primary">yjcF</name>
    <name evidence="2" type="ORF">PsAD2_03256</name>
</gene>
<feature type="domain" description="N-acetyltransferase" evidence="1">
    <location>
        <begin position="1"/>
        <end position="142"/>
    </location>
</feature>
<dbReference type="CDD" id="cd04301">
    <property type="entry name" value="NAT_SF"/>
    <property type="match status" value="1"/>
</dbReference>
<name>A0A165WYY3_9HYPH</name>
<evidence type="ECO:0000259" key="1">
    <source>
        <dbReference type="PROSITE" id="PS51186"/>
    </source>
</evidence>
<sequence>MEINLVQDSVDFNACIELRRRIFIDEQGVPLDVEQDGQDQTCIHVIAKQGGVAVGTARFQYIGDSAKIQRVCVPKEFRGKHIGAEIIKYIVQHVRDEGRAQCVRLGAQVHALGFYEKLGFRRYGSDYIEANIVHTNMEINVAL</sequence>
<dbReference type="EC" id="2.3.1.-" evidence="2"/>
<dbReference type="STRING" id="989403.SAMN05421798_10261"/>
<comment type="caution">
    <text evidence="2">The sequence shown here is derived from an EMBL/GenBank/DDBJ whole genome shotgun (WGS) entry which is preliminary data.</text>
</comment>
<dbReference type="Gene3D" id="3.40.630.30">
    <property type="match status" value="1"/>
</dbReference>
<keyword evidence="3" id="KW-1185">Reference proteome</keyword>
<keyword evidence="2" id="KW-0808">Transferase</keyword>